<evidence type="ECO:0000313" key="2">
    <source>
        <dbReference type="EMBL" id="SCA59801.1"/>
    </source>
</evidence>
<dbReference type="InterPro" id="IPR008780">
    <property type="entry name" value="Plasmodium_Vir"/>
</dbReference>
<gene>
    <name evidence="2" type="ORF">PVT01_000043600</name>
</gene>
<name>A0A1G4EBW9_PLAVI</name>
<feature type="region of interest" description="Disordered" evidence="1">
    <location>
        <begin position="241"/>
        <end position="261"/>
    </location>
</feature>
<sequence>MSGPNIKQWDEIDGLYTGMFYDELERSRTSSRYNDYCRSPKSLINDNSLVRIVCATILKYLETKYSKSDHTNDRYDACKLLNYWVYKRLNTILSSKSSIYINQVHGDIVLKWNSFNDDILGKPENYTCKPIDSIVVYNDWEKRKELYDYYVDYDQIKQYIQFDPKNCKEFRQYIESKKQLYKHFKERCTTRDINRCPEFYDQCKKYDPDEVLPHPDCKGVIMQETATAASRLPLKINGHPFKESESDEESDDMKAFGAPKLNENSNNVRTYGNVLLGVVATSMTSGALYRFTPLGGMIRNGLGWNTNNMSNINGGDIRLYDYASEPFNPYPGEEHYIGYHPP</sequence>
<dbReference type="VEuPathDB" id="PlasmoDB:PVW1_050045700"/>
<organism evidence="2 3">
    <name type="scientific">Plasmodium vivax</name>
    <name type="common">malaria parasite P. vivax</name>
    <dbReference type="NCBI Taxonomy" id="5855"/>
    <lineage>
        <taxon>Eukaryota</taxon>
        <taxon>Sar</taxon>
        <taxon>Alveolata</taxon>
        <taxon>Apicomplexa</taxon>
        <taxon>Aconoidasida</taxon>
        <taxon>Haemosporida</taxon>
        <taxon>Plasmodiidae</taxon>
        <taxon>Plasmodium</taxon>
        <taxon>Plasmodium (Plasmodium)</taxon>
    </lineage>
</organism>
<evidence type="ECO:0000256" key="1">
    <source>
        <dbReference type="SAM" id="MobiDB-lite"/>
    </source>
</evidence>
<protein>
    <submittedName>
        <fullName evidence="2">VIR protein</fullName>
    </submittedName>
</protein>
<accession>A0A1G4EBW9</accession>
<dbReference type="VEuPathDB" id="PlasmoDB:PVPAM_020005200"/>
<dbReference type="VEuPathDB" id="PlasmoDB:PVP01_0005250"/>
<dbReference type="Proteomes" id="UP000196402">
    <property type="component" value="Unassembled WGS sequence"/>
</dbReference>
<dbReference type="AlphaFoldDB" id="A0A1G4EBW9"/>
<dbReference type="EMBL" id="FLYH01000085">
    <property type="protein sequence ID" value="SCA59801.1"/>
    <property type="molecule type" value="Genomic_DNA"/>
</dbReference>
<evidence type="ECO:0000313" key="3">
    <source>
        <dbReference type="Proteomes" id="UP000196402"/>
    </source>
</evidence>
<reference evidence="2 3" key="1">
    <citation type="submission" date="2016-07" db="EMBL/GenBank/DDBJ databases">
        <authorList>
            <consortium name="Pathogen Informatics"/>
        </authorList>
    </citation>
    <scope>NUCLEOTIDE SEQUENCE [LARGE SCALE GENOMIC DNA]</scope>
</reference>
<proteinExistence type="predicted"/>
<dbReference type="Pfam" id="PF05795">
    <property type="entry name" value="Plasmodium_Vir"/>
    <property type="match status" value="2"/>
</dbReference>